<dbReference type="PANTHER" id="PTHR30055">
    <property type="entry name" value="HTH-TYPE TRANSCRIPTIONAL REGULATOR RUTR"/>
    <property type="match status" value="1"/>
</dbReference>
<dbReference type="InterPro" id="IPR001647">
    <property type="entry name" value="HTH_TetR"/>
</dbReference>
<dbReference type="SUPFAM" id="SSF48498">
    <property type="entry name" value="Tetracyclin repressor-like, C-terminal domain"/>
    <property type="match status" value="1"/>
</dbReference>
<name>A0ABS7AEE2_9PROT</name>
<dbReference type="Pfam" id="PF17932">
    <property type="entry name" value="TetR_C_24"/>
    <property type="match status" value="1"/>
</dbReference>
<dbReference type="PROSITE" id="PS50977">
    <property type="entry name" value="HTH_TETR_2"/>
    <property type="match status" value="1"/>
</dbReference>
<evidence type="ECO:0000256" key="4">
    <source>
        <dbReference type="PROSITE-ProRule" id="PRU00335"/>
    </source>
</evidence>
<dbReference type="InterPro" id="IPR050109">
    <property type="entry name" value="HTH-type_TetR-like_transc_reg"/>
</dbReference>
<evidence type="ECO:0000259" key="5">
    <source>
        <dbReference type="PROSITE" id="PS50977"/>
    </source>
</evidence>
<protein>
    <submittedName>
        <fullName evidence="6">TetR/AcrR family transcriptional regulator</fullName>
    </submittedName>
</protein>
<dbReference type="RefSeq" id="WP_219765239.1">
    <property type="nucleotide sequence ID" value="NZ_JAHYBZ010000008.1"/>
</dbReference>
<evidence type="ECO:0000313" key="6">
    <source>
        <dbReference type="EMBL" id="MBW6400678.1"/>
    </source>
</evidence>
<dbReference type="EMBL" id="JAHYBZ010000008">
    <property type="protein sequence ID" value="MBW6400678.1"/>
    <property type="molecule type" value="Genomic_DNA"/>
</dbReference>
<dbReference type="Gene3D" id="1.10.357.10">
    <property type="entry name" value="Tetracycline Repressor, domain 2"/>
    <property type="match status" value="1"/>
</dbReference>
<reference evidence="6 7" key="1">
    <citation type="submission" date="2021-07" db="EMBL/GenBank/DDBJ databases">
        <authorList>
            <person name="So Y."/>
        </authorList>
    </citation>
    <scope>NUCLEOTIDE SEQUENCE [LARGE SCALE GENOMIC DNA]</scope>
    <source>
        <strain evidence="6 7">HJA6</strain>
    </source>
</reference>
<feature type="domain" description="HTH tetR-type" evidence="5">
    <location>
        <begin position="17"/>
        <end position="77"/>
    </location>
</feature>
<dbReference type="SUPFAM" id="SSF46689">
    <property type="entry name" value="Homeodomain-like"/>
    <property type="match status" value="1"/>
</dbReference>
<keyword evidence="1" id="KW-0805">Transcription regulation</keyword>
<evidence type="ECO:0000256" key="1">
    <source>
        <dbReference type="ARBA" id="ARBA00023015"/>
    </source>
</evidence>
<keyword evidence="2 4" id="KW-0238">DNA-binding</keyword>
<sequence>MARSEIKAAAGEAIEPADRMLQILTHSARLFATKGFDGTSMRDIAEACGISKSLLYHHFTDKDEIYARIALGSTQRLCEFVQDRLPEGASPPDRVRAFMTATGDYFQRYRSNWIASTAAFWSDPEQRRRKERMMWRDRYEGLIRQLIQDAIDAGDFRPVDVPLTGRLVLSSLNWMHRWYKPEKGMTPAQIADAYFDLIFNGLKAR</sequence>
<evidence type="ECO:0000313" key="7">
    <source>
        <dbReference type="Proteomes" id="UP001196565"/>
    </source>
</evidence>
<dbReference type="InterPro" id="IPR041490">
    <property type="entry name" value="KstR2_TetR_C"/>
</dbReference>
<keyword evidence="3" id="KW-0804">Transcription</keyword>
<keyword evidence="7" id="KW-1185">Reference proteome</keyword>
<proteinExistence type="predicted"/>
<dbReference type="PRINTS" id="PR00455">
    <property type="entry name" value="HTHTETR"/>
</dbReference>
<gene>
    <name evidence="6" type="ORF">KPL78_22655</name>
</gene>
<evidence type="ECO:0000256" key="2">
    <source>
        <dbReference type="ARBA" id="ARBA00023125"/>
    </source>
</evidence>
<organism evidence="6 7">
    <name type="scientific">Roseomonas alba</name>
    <dbReference type="NCBI Taxonomy" id="2846776"/>
    <lineage>
        <taxon>Bacteria</taxon>
        <taxon>Pseudomonadati</taxon>
        <taxon>Pseudomonadota</taxon>
        <taxon>Alphaproteobacteria</taxon>
        <taxon>Acetobacterales</taxon>
        <taxon>Roseomonadaceae</taxon>
        <taxon>Roseomonas</taxon>
    </lineage>
</organism>
<dbReference type="Pfam" id="PF00440">
    <property type="entry name" value="TetR_N"/>
    <property type="match status" value="1"/>
</dbReference>
<dbReference type="Proteomes" id="UP001196565">
    <property type="component" value="Unassembled WGS sequence"/>
</dbReference>
<evidence type="ECO:0000256" key="3">
    <source>
        <dbReference type="ARBA" id="ARBA00023163"/>
    </source>
</evidence>
<accession>A0ABS7AEE2</accession>
<dbReference type="InterPro" id="IPR009057">
    <property type="entry name" value="Homeodomain-like_sf"/>
</dbReference>
<dbReference type="Gene3D" id="1.10.10.60">
    <property type="entry name" value="Homeodomain-like"/>
    <property type="match status" value="1"/>
</dbReference>
<feature type="DNA-binding region" description="H-T-H motif" evidence="4">
    <location>
        <begin position="40"/>
        <end position="59"/>
    </location>
</feature>
<dbReference type="PANTHER" id="PTHR30055:SF240">
    <property type="entry name" value="HTH-TYPE TRANSCRIPTIONAL REGULATOR ACRR"/>
    <property type="match status" value="1"/>
</dbReference>
<comment type="caution">
    <text evidence="6">The sequence shown here is derived from an EMBL/GenBank/DDBJ whole genome shotgun (WGS) entry which is preliminary data.</text>
</comment>
<dbReference type="InterPro" id="IPR036271">
    <property type="entry name" value="Tet_transcr_reg_TetR-rel_C_sf"/>
</dbReference>